<dbReference type="GO" id="GO:0008413">
    <property type="term" value="F:8-oxo-7,8-dihydroguanosine triphosphate pyrophosphatase activity"/>
    <property type="evidence" value="ECO:0007669"/>
    <property type="project" value="TreeGrafter"/>
</dbReference>
<dbReference type="Proteomes" id="UP000198752">
    <property type="component" value="Unassembled WGS sequence"/>
</dbReference>
<evidence type="ECO:0000256" key="5">
    <source>
        <dbReference type="ARBA" id="ARBA00022723"/>
    </source>
</evidence>
<evidence type="ECO:0000256" key="10">
    <source>
        <dbReference type="ARBA" id="ARBA00035861"/>
    </source>
</evidence>
<dbReference type="PANTHER" id="PTHR47707">
    <property type="entry name" value="8-OXO-DGTP DIPHOSPHATASE"/>
    <property type="match status" value="1"/>
</dbReference>
<keyword evidence="8" id="KW-0460">Magnesium</keyword>
<proteinExistence type="inferred from homology"/>
<comment type="similarity">
    <text evidence="2">Belongs to the Nudix hydrolase family.</text>
</comment>
<dbReference type="GO" id="GO:0006260">
    <property type="term" value="P:DNA replication"/>
    <property type="evidence" value="ECO:0007669"/>
    <property type="project" value="UniProtKB-KW"/>
</dbReference>
<evidence type="ECO:0000256" key="11">
    <source>
        <dbReference type="ARBA" id="ARBA00038905"/>
    </source>
</evidence>
<evidence type="ECO:0000313" key="13">
    <source>
        <dbReference type="EMBL" id="SFG25742.1"/>
    </source>
</evidence>
<dbReference type="OrthoDB" id="3531896at2"/>
<dbReference type="EC" id="3.6.1.55" evidence="11"/>
<dbReference type="InterPro" id="IPR015797">
    <property type="entry name" value="NUDIX_hydrolase-like_dom_sf"/>
</dbReference>
<evidence type="ECO:0000256" key="6">
    <source>
        <dbReference type="ARBA" id="ARBA00022763"/>
    </source>
</evidence>
<evidence type="ECO:0000256" key="1">
    <source>
        <dbReference type="ARBA" id="ARBA00001946"/>
    </source>
</evidence>
<sequence>MFLVIVEAAIYHEGRWLIIKRSEREKHAAGLLALVGGKVDLNDHPNDILEHALRREIKEEIAIDVGELTYVKSASFLLPEGRCALEAIFLCSPKSGIPHAVSADEIAEFYWLTTEEVLSHPKAPDYLKDQIVQAERVLRNIQASK</sequence>
<dbReference type="EMBL" id="FOOY01000007">
    <property type="protein sequence ID" value="SFG25742.1"/>
    <property type="molecule type" value="Genomic_DNA"/>
</dbReference>
<organism evidence="13 14">
    <name type="scientific">Sporolactobacillus nakayamae</name>
    <dbReference type="NCBI Taxonomy" id="269670"/>
    <lineage>
        <taxon>Bacteria</taxon>
        <taxon>Bacillati</taxon>
        <taxon>Bacillota</taxon>
        <taxon>Bacilli</taxon>
        <taxon>Bacillales</taxon>
        <taxon>Sporolactobacillaceae</taxon>
        <taxon>Sporolactobacillus</taxon>
    </lineage>
</organism>
<dbReference type="SUPFAM" id="SSF55811">
    <property type="entry name" value="Nudix"/>
    <property type="match status" value="1"/>
</dbReference>
<name>A0A1I2QBG2_9BACL</name>
<evidence type="ECO:0000259" key="12">
    <source>
        <dbReference type="PROSITE" id="PS51462"/>
    </source>
</evidence>
<dbReference type="GO" id="GO:0006281">
    <property type="term" value="P:DNA repair"/>
    <property type="evidence" value="ECO:0007669"/>
    <property type="project" value="UniProtKB-KW"/>
</dbReference>
<comment type="cofactor">
    <cofactor evidence="1">
        <name>Mg(2+)</name>
        <dbReference type="ChEBI" id="CHEBI:18420"/>
    </cofactor>
</comment>
<keyword evidence="9" id="KW-0234">DNA repair</keyword>
<reference evidence="14" key="1">
    <citation type="submission" date="2016-10" db="EMBL/GenBank/DDBJ databases">
        <authorList>
            <person name="Varghese N."/>
            <person name="Submissions S."/>
        </authorList>
    </citation>
    <scope>NUCLEOTIDE SEQUENCE [LARGE SCALE GENOMIC DNA]</scope>
    <source>
        <strain evidence="14">ATCC 700379</strain>
    </source>
</reference>
<keyword evidence="6" id="KW-0227">DNA damage</keyword>
<dbReference type="InterPro" id="IPR047127">
    <property type="entry name" value="MutT-like"/>
</dbReference>
<comment type="catalytic activity">
    <reaction evidence="10">
        <text>8-oxo-dGTP + H2O = 8-oxo-dGMP + diphosphate + H(+)</text>
        <dbReference type="Rhea" id="RHEA:31575"/>
        <dbReference type="ChEBI" id="CHEBI:15377"/>
        <dbReference type="ChEBI" id="CHEBI:15378"/>
        <dbReference type="ChEBI" id="CHEBI:33019"/>
        <dbReference type="ChEBI" id="CHEBI:63224"/>
        <dbReference type="ChEBI" id="CHEBI:77896"/>
        <dbReference type="EC" id="3.6.1.55"/>
    </reaction>
</comment>
<dbReference type="PANTHER" id="PTHR47707:SF1">
    <property type="entry name" value="NUDIX HYDROLASE FAMILY PROTEIN"/>
    <property type="match status" value="1"/>
</dbReference>
<dbReference type="Pfam" id="PF00293">
    <property type="entry name" value="NUDIX"/>
    <property type="match status" value="1"/>
</dbReference>
<evidence type="ECO:0000256" key="2">
    <source>
        <dbReference type="ARBA" id="ARBA00005582"/>
    </source>
</evidence>
<dbReference type="GO" id="GO:0035539">
    <property type="term" value="F:8-oxo-7,8-dihydrodeoxyguanosine triphosphate pyrophosphatase activity"/>
    <property type="evidence" value="ECO:0007669"/>
    <property type="project" value="UniProtKB-EC"/>
</dbReference>
<accession>A0A1I2QBG2</accession>
<evidence type="ECO:0000256" key="4">
    <source>
        <dbReference type="ARBA" id="ARBA00022705"/>
    </source>
</evidence>
<gene>
    <name evidence="13" type="ORF">SAMN02982927_01136</name>
</gene>
<evidence type="ECO:0000256" key="3">
    <source>
        <dbReference type="ARBA" id="ARBA00022457"/>
    </source>
</evidence>
<dbReference type="STRING" id="269670.SAMN02982927_01136"/>
<keyword evidence="14" id="KW-1185">Reference proteome</keyword>
<dbReference type="GO" id="GO:0046872">
    <property type="term" value="F:metal ion binding"/>
    <property type="evidence" value="ECO:0007669"/>
    <property type="project" value="UniProtKB-KW"/>
</dbReference>
<evidence type="ECO:0000256" key="8">
    <source>
        <dbReference type="ARBA" id="ARBA00022842"/>
    </source>
</evidence>
<dbReference type="GO" id="GO:0044716">
    <property type="term" value="F:8-oxo-GDP phosphatase activity"/>
    <property type="evidence" value="ECO:0007669"/>
    <property type="project" value="TreeGrafter"/>
</dbReference>
<protein>
    <recommendedName>
        <fullName evidence="11">8-oxo-dGTP diphosphatase</fullName>
        <ecNumber evidence="11">3.6.1.55</ecNumber>
    </recommendedName>
</protein>
<keyword evidence="5" id="KW-0479">Metal-binding</keyword>
<feature type="domain" description="Nudix hydrolase" evidence="12">
    <location>
        <begin position="1"/>
        <end position="134"/>
    </location>
</feature>
<keyword evidence="3" id="KW-0515">Mutator protein</keyword>
<evidence type="ECO:0000256" key="7">
    <source>
        <dbReference type="ARBA" id="ARBA00022801"/>
    </source>
</evidence>
<keyword evidence="4" id="KW-0235">DNA replication</keyword>
<dbReference type="Gene3D" id="3.90.79.10">
    <property type="entry name" value="Nucleoside Triphosphate Pyrophosphohydrolase"/>
    <property type="match status" value="1"/>
</dbReference>
<dbReference type="AlphaFoldDB" id="A0A1I2QBG2"/>
<dbReference type="GO" id="GO:0044715">
    <property type="term" value="F:8-oxo-dGDP phosphatase activity"/>
    <property type="evidence" value="ECO:0007669"/>
    <property type="project" value="TreeGrafter"/>
</dbReference>
<keyword evidence="7" id="KW-0378">Hydrolase</keyword>
<evidence type="ECO:0000313" key="14">
    <source>
        <dbReference type="Proteomes" id="UP000198752"/>
    </source>
</evidence>
<dbReference type="RefSeq" id="WP_093670962.1">
    <property type="nucleotide sequence ID" value="NZ_FOOY01000007.1"/>
</dbReference>
<dbReference type="InterPro" id="IPR000086">
    <property type="entry name" value="NUDIX_hydrolase_dom"/>
</dbReference>
<dbReference type="PROSITE" id="PS51462">
    <property type="entry name" value="NUDIX"/>
    <property type="match status" value="1"/>
</dbReference>
<evidence type="ECO:0000256" key="9">
    <source>
        <dbReference type="ARBA" id="ARBA00023204"/>
    </source>
</evidence>